<comment type="caution">
    <text evidence="2">The sequence shown here is derived from an EMBL/GenBank/DDBJ whole genome shotgun (WGS) entry which is preliminary data.</text>
</comment>
<organism evidence="2 3">
    <name type="scientific">Streptomyces platensis</name>
    <dbReference type="NCBI Taxonomy" id="58346"/>
    <lineage>
        <taxon>Bacteria</taxon>
        <taxon>Bacillati</taxon>
        <taxon>Actinomycetota</taxon>
        <taxon>Actinomycetes</taxon>
        <taxon>Kitasatosporales</taxon>
        <taxon>Streptomycetaceae</taxon>
        <taxon>Streptomyces</taxon>
    </lineage>
</organism>
<protein>
    <submittedName>
        <fullName evidence="2">Uncharacterized protein</fullName>
    </submittedName>
</protein>
<feature type="compositionally biased region" description="Polar residues" evidence="1">
    <location>
        <begin position="493"/>
        <end position="502"/>
    </location>
</feature>
<reference evidence="2 3" key="1">
    <citation type="submission" date="2016-09" db="EMBL/GenBank/DDBJ databases">
        <title>Streptomyces platensis DSM40041, a candidate organism with high potential of specific P450 cytochromes.</title>
        <authorList>
            <person name="Grumaz C."/>
            <person name="Vainshtein Y."/>
            <person name="Kirstahler P."/>
            <person name="Sohn K."/>
        </authorList>
    </citation>
    <scope>NUCLEOTIDE SEQUENCE [LARGE SCALE GENOMIC DNA]</scope>
    <source>
        <strain evidence="2 3">DSM 40041</strain>
    </source>
</reference>
<feature type="compositionally biased region" description="Basic and acidic residues" evidence="1">
    <location>
        <begin position="181"/>
        <end position="190"/>
    </location>
</feature>
<dbReference type="EMBL" id="MIGA01000024">
    <property type="protein sequence ID" value="OSY44714.1"/>
    <property type="molecule type" value="Genomic_DNA"/>
</dbReference>
<feature type="compositionally biased region" description="Gly residues" evidence="1">
    <location>
        <begin position="102"/>
        <end position="113"/>
    </location>
</feature>
<feature type="compositionally biased region" description="Basic residues" evidence="1">
    <location>
        <begin position="256"/>
        <end position="275"/>
    </location>
</feature>
<feature type="compositionally biased region" description="Gly residues" evidence="1">
    <location>
        <begin position="220"/>
        <end position="235"/>
    </location>
</feature>
<dbReference type="Proteomes" id="UP000194225">
    <property type="component" value="Unassembled WGS sequence"/>
</dbReference>
<evidence type="ECO:0000256" key="1">
    <source>
        <dbReference type="SAM" id="MobiDB-lite"/>
    </source>
</evidence>
<feature type="region of interest" description="Disordered" evidence="1">
    <location>
        <begin position="389"/>
        <end position="429"/>
    </location>
</feature>
<feature type="region of interest" description="Disordered" evidence="1">
    <location>
        <begin position="493"/>
        <end position="514"/>
    </location>
</feature>
<gene>
    <name evidence="2" type="ORF">BG653_03736</name>
</gene>
<accession>A0ABX3XWH3</accession>
<feature type="region of interest" description="Disordered" evidence="1">
    <location>
        <begin position="530"/>
        <end position="615"/>
    </location>
</feature>
<evidence type="ECO:0000313" key="2">
    <source>
        <dbReference type="EMBL" id="OSY44714.1"/>
    </source>
</evidence>
<feature type="compositionally biased region" description="Basic residues" evidence="1">
    <location>
        <begin position="596"/>
        <end position="607"/>
    </location>
</feature>
<evidence type="ECO:0000313" key="3">
    <source>
        <dbReference type="Proteomes" id="UP000194225"/>
    </source>
</evidence>
<name>A0ABX3XWH3_STRPT</name>
<feature type="region of interest" description="Disordered" evidence="1">
    <location>
        <begin position="86"/>
        <end position="306"/>
    </location>
</feature>
<proteinExistence type="predicted"/>
<keyword evidence="3" id="KW-1185">Reference proteome</keyword>
<feature type="compositionally biased region" description="Low complexity" evidence="1">
    <location>
        <begin position="114"/>
        <end position="127"/>
    </location>
</feature>
<sequence>MPTATLTSGPVDGEVVTGGRVVRSRSRSRRRSWSWSWSWSWFRFRSRIRPRFRSRPRFAGEADGIGAGAESGAGVGVGAGYGHGYGDGGARRDRGRRVGPYVGTGLGAAGTAGAGPDAVPGGVRVGDQPGAGQFTQTGGRHLGGQPRDNDAAPGSEPENAVPVRLGNGGQQPPLSDGQPPQRREDRERPDAVAPLDDAGGGGVGVRDGGGVRRGGRVRRGGGGQRGGGQRGGGVRRGARCDRFVRRARLGPSHLRSISHVRRHDHIRRPGHKLKPNPRPPQPLRDAPGRQGMAGREFTDPPGAGAARLSGRKECLGGGEGGAWGVRAGDAQGRRVVADPQQGTASGAGRVSGPGPVTVVSRCPGPGRFCDQAHIAAERRHIAAAVVQDEEETAGQRGRGLARAEQSVQLTGPQPHVRRGVPVQSGQRGGEDVAEAFVAFGGQQAGVAQQGGEPAAAVVREAAEFRVAAGGEGEMAVPEPVRGAGQRLGLTCRQVSGGQSHSGEMSVGGGVQPQRSRAGVTAVPYGRFGPVGPCRGGGRHGREHTHGGGWPIRAGSGQAHGPDPHTEARAPVPIREVRRPAYLARPQPLLCRSVGRTARRRQRRRRALRPQGGSPV</sequence>
<feature type="compositionally biased region" description="Gly residues" evidence="1">
    <location>
        <begin position="198"/>
        <end position="212"/>
    </location>
</feature>